<organism evidence="2 3">
    <name type="scientific">Oculimacula yallundae</name>
    <dbReference type="NCBI Taxonomy" id="86028"/>
    <lineage>
        <taxon>Eukaryota</taxon>
        <taxon>Fungi</taxon>
        <taxon>Dikarya</taxon>
        <taxon>Ascomycota</taxon>
        <taxon>Pezizomycotina</taxon>
        <taxon>Leotiomycetes</taxon>
        <taxon>Helotiales</taxon>
        <taxon>Ploettnerulaceae</taxon>
        <taxon>Oculimacula</taxon>
    </lineage>
</organism>
<evidence type="ECO:0000259" key="1">
    <source>
        <dbReference type="PROSITE" id="PS51340"/>
    </source>
</evidence>
<evidence type="ECO:0000313" key="3">
    <source>
        <dbReference type="Proteomes" id="UP001595075"/>
    </source>
</evidence>
<dbReference type="SUPFAM" id="SSF141673">
    <property type="entry name" value="MOSC N-terminal domain-like"/>
    <property type="match status" value="1"/>
</dbReference>
<protein>
    <recommendedName>
        <fullName evidence="1">MOSC domain-containing protein</fullName>
    </recommendedName>
</protein>
<accession>A0ABR4C6L9</accession>
<feature type="domain" description="MOSC" evidence="1">
    <location>
        <begin position="157"/>
        <end position="312"/>
    </location>
</feature>
<proteinExistence type="predicted"/>
<name>A0ABR4C6L9_9HELO</name>
<dbReference type="InterPro" id="IPR005302">
    <property type="entry name" value="MoCF_Sase_C"/>
</dbReference>
<dbReference type="SUPFAM" id="SSF50800">
    <property type="entry name" value="PK beta-barrel domain-like"/>
    <property type="match status" value="1"/>
</dbReference>
<dbReference type="Pfam" id="PF03476">
    <property type="entry name" value="MOSC_N"/>
    <property type="match status" value="1"/>
</dbReference>
<reference evidence="2 3" key="1">
    <citation type="journal article" date="2024" name="Commun. Biol.">
        <title>Comparative genomic analysis of thermophilic fungi reveals convergent evolutionary adaptations and gene losses.</title>
        <authorList>
            <person name="Steindorff A.S."/>
            <person name="Aguilar-Pontes M.V."/>
            <person name="Robinson A.J."/>
            <person name="Andreopoulos B."/>
            <person name="LaButti K."/>
            <person name="Kuo A."/>
            <person name="Mondo S."/>
            <person name="Riley R."/>
            <person name="Otillar R."/>
            <person name="Haridas S."/>
            <person name="Lipzen A."/>
            <person name="Grimwood J."/>
            <person name="Schmutz J."/>
            <person name="Clum A."/>
            <person name="Reid I.D."/>
            <person name="Moisan M.C."/>
            <person name="Butler G."/>
            <person name="Nguyen T.T.M."/>
            <person name="Dewar K."/>
            <person name="Conant G."/>
            <person name="Drula E."/>
            <person name="Henrissat B."/>
            <person name="Hansel C."/>
            <person name="Singer S."/>
            <person name="Hutchinson M.I."/>
            <person name="de Vries R.P."/>
            <person name="Natvig D.O."/>
            <person name="Powell A.J."/>
            <person name="Tsang A."/>
            <person name="Grigoriev I.V."/>
        </authorList>
    </citation>
    <scope>NUCLEOTIDE SEQUENCE [LARGE SCALE GENOMIC DNA]</scope>
    <source>
        <strain evidence="2 3">CBS 494.80</strain>
    </source>
</reference>
<dbReference type="PROSITE" id="PS51340">
    <property type="entry name" value="MOSC"/>
    <property type="match status" value="1"/>
</dbReference>
<dbReference type="Pfam" id="PF03473">
    <property type="entry name" value="MOSC"/>
    <property type="match status" value="1"/>
</dbReference>
<dbReference type="Proteomes" id="UP001595075">
    <property type="component" value="Unassembled WGS sequence"/>
</dbReference>
<dbReference type="InterPro" id="IPR011037">
    <property type="entry name" value="Pyrv_Knase-like_insert_dom_sf"/>
</dbReference>
<dbReference type="PANTHER" id="PTHR14237:SF34">
    <property type="entry name" value="MOSC DOMAIN PROTEIN (AFU_ORTHOLOGUE AFUA_2G07820)"/>
    <property type="match status" value="1"/>
</dbReference>
<sequence>MKIKELIVYPIKSLRGISLPSATFTPQGLLYDRRYLLLRPQEDGSWGYMFVGDRPEMALFHCELPSSTTSSEHFNVRYRTPTPAITPPSASQSTTISIPFTPKLDDKVKTKIDLNTDESYPAWIMNEEINAWFSDCFGYPVVLAFFGDNLGIPKPKSDVIASSWLQEMKAVIPSQAKNVQFSDNAALLVTSEASLSDLHPRLPGEEKAVHEKFRPNIILDGSEAWEEDLWTRLTFPQSGCKVVLTSNCARCRSVNVDLEHGKMGDGESGKLLKKMMKDRRVDTGKKWEPVFGRYGFPTTAGTVSVGDEVEVERGEKTSVWNGLVPRLSTFEQAPTPYGFFSSGPAYYRLGTYFVIISVILALQKWYGKGFVFQSWPGKAKAE</sequence>
<evidence type="ECO:0000313" key="2">
    <source>
        <dbReference type="EMBL" id="KAL2065335.1"/>
    </source>
</evidence>
<dbReference type="PANTHER" id="PTHR14237">
    <property type="entry name" value="MOLYBDOPTERIN COFACTOR SULFURASE MOSC"/>
    <property type="match status" value="1"/>
</dbReference>
<dbReference type="EMBL" id="JAZHXI010000012">
    <property type="protein sequence ID" value="KAL2065335.1"/>
    <property type="molecule type" value="Genomic_DNA"/>
</dbReference>
<comment type="caution">
    <text evidence="2">The sequence shown here is derived from an EMBL/GenBank/DDBJ whole genome shotgun (WGS) entry which is preliminary data.</text>
</comment>
<dbReference type="InterPro" id="IPR005303">
    <property type="entry name" value="MOCOS_middle"/>
</dbReference>
<keyword evidence="3" id="KW-1185">Reference proteome</keyword>
<gene>
    <name evidence="2" type="ORF">VTL71DRAFT_3004</name>
</gene>